<dbReference type="PANTHER" id="PTHR23006:SF0">
    <property type="entry name" value="GLUTAMATE-RICH PROTEIN 5"/>
    <property type="match status" value="1"/>
</dbReference>
<comment type="caution">
    <text evidence="2">The sequence shown here is derived from an EMBL/GenBank/DDBJ whole genome shotgun (WGS) entry which is preliminary data.</text>
</comment>
<feature type="region of interest" description="Disordered" evidence="1">
    <location>
        <begin position="261"/>
        <end position="295"/>
    </location>
</feature>
<keyword evidence="3" id="KW-1185">Reference proteome</keyword>
<proteinExistence type="predicted"/>
<feature type="compositionally biased region" description="Polar residues" evidence="1">
    <location>
        <begin position="315"/>
        <end position="324"/>
    </location>
</feature>
<name>A0AAV0A179_PHORO</name>
<dbReference type="EMBL" id="CALSGD010001551">
    <property type="protein sequence ID" value="CAH7118020.1"/>
    <property type="molecule type" value="Genomic_DNA"/>
</dbReference>
<feature type="compositionally biased region" description="Basic and acidic residues" evidence="1">
    <location>
        <begin position="372"/>
        <end position="405"/>
    </location>
</feature>
<evidence type="ECO:0000313" key="2">
    <source>
        <dbReference type="EMBL" id="CAH7118020.1"/>
    </source>
</evidence>
<dbReference type="InterPro" id="IPR027856">
    <property type="entry name" value="Glu-rich_5"/>
</dbReference>
<reference evidence="2" key="1">
    <citation type="submission" date="2022-06" db="EMBL/GenBank/DDBJ databases">
        <authorList>
            <person name="Andreotti S."/>
            <person name="Wyler E."/>
        </authorList>
    </citation>
    <scope>NUCLEOTIDE SEQUENCE</scope>
</reference>
<feature type="compositionally biased region" description="Polar residues" evidence="1">
    <location>
        <begin position="21"/>
        <end position="32"/>
    </location>
</feature>
<evidence type="ECO:0000256" key="1">
    <source>
        <dbReference type="SAM" id="MobiDB-lite"/>
    </source>
</evidence>
<feature type="region of interest" description="Disordered" evidence="1">
    <location>
        <begin position="1"/>
        <end position="233"/>
    </location>
</feature>
<dbReference type="AlphaFoldDB" id="A0AAV0A179"/>
<sequence>MGCSSSALNKAGDSSRFRSGVPSNENSSTGEQSKFCVAQPTPCTPGRETAFYSNAQRAGHAPSEKPKASVVPTANGVKSCHQPCLANDEAPGKDATDQSGTTKETEPVVRKEECEAPQPGCKDATLGPEEMKKDVETSAEAQTLKGNTETEPLGTEARNQPLRTPREGDSPGAGEHTEIPQTAGGMKVLETTEDAVPLETAKELLPPEEAMGPDTEPQIVEASPKENNSPETLEGYQFVEEVEQKELQETLKDQQFRLFEAIPRENSSPEVEEGCQPAEGGDEQQQPQQTACKNEQPQLLEIVLKENETPHTPDRSQLVQTPVMNESLCETPDGTRNAGESQPEATVGSREKQAGTAVETAANAKMAGEINTGKEEQHVEGETGEKMDAGMKSEEESEATEKETGEAVDVGAAEGGGRPASAHSTL</sequence>
<feature type="compositionally biased region" description="Polar residues" evidence="1">
    <location>
        <begin position="139"/>
        <end position="150"/>
    </location>
</feature>
<accession>A0AAV0A179</accession>
<gene>
    <name evidence="2" type="primary">Erich5</name>
    <name evidence="2" type="ORF">PHOROB_LOCUS14364</name>
</gene>
<protein>
    <submittedName>
        <fullName evidence="2">Erich5 protein</fullName>
    </submittedName>
</protein>
<feature type="compositionally biased region" description="Polar residues" evidence="1">
    <location>
        <begin position="283"/>
        <end position="295"/>
    </location>
</feature>
<dbReference type="PANTHER" id="PTHR23006">
    <property type="entry name" value="GLUTAMATE-RICH PROTEIN 5"/>
    <property type="match status" value="1"/>
</dbReference>
<feature type="region of interest" description="Disordered" evidence="1">
    <location>
        <begin position="307"/>
        <end position="426"/>
    </location>
</feature>
<feature type="compositionally biased region" description="Basic and acidic residues" evidence="1">
    <location>
        <begin position="103"/>
        <end position="114"/>
    </location>
</feature>
<organism evidence="2 3">
    <name type="scientific">Phodopus roborovskii</name>
    <name type="common">Roborovski's desert hamster</name>
    <name type="synonym">Cricetulus roborovskii</name>
    <dbReference type="NCBI Taxonomy" id="109678"/>
    <lineage>
        <taxon>Eukaryota</taxon>
        <taxon>Metazoa</taxon>
        <taxon>Chordata</taxon>
        <taxon>Craniata</taxon>
        <taxon>Vertebrata</taxon>
        <taxon>Euteleostomi</taxon>
        <taxon>Mammalia</taxon>
        <taxon>Eutheria</taxon>
        <taxon>Euarchontoglires</taxon>
        <taxon>Glires</taxon>
        <taxon>Rodentia</taxon>
        <taxon>Myomorpha</taxon>
        <taxon>Muroidea</taxon>
        <taxon>Cricetidae</taxon>
        <taxon>Cricetinae</taxon>
        <taxon>Phodopus</taxon>
    </lineage>
</organism>
<evidence type="ECO:0000313" key="3">
    <source>
        <dbReference type="Proteomes" id="UP001152836"/>
    </source>
</evidence>
<dbReference type="Proteomes" id="UP001152836">
    <property type="component" value="Unassembled WGS sequence"/>
</dbReference>